<accession>A0ABT0LEU5</accession>
<protein>
    <recommendedName>
        <fullName evidence="3">Extracellular solute-binding protein</fullName>
    </recommendedName>
</protein>
<dbReference type="Gene3D" id="3.40.190.10">
    <property type="entry name" value="Periplasmic binding protein-like II"/>
    <property type="match status" value="2"/>
</dbReference>
<gene>
    <name evidence="1" type="ORF">L2764_15555</name>
</gene>
<dbReference type="RefSeq" id="WP_248941181.1">
    <property type="nucleotide sequence ID" value="NZ_JAKIKS010000063.1"/>
</dbReference>
<evidence type="ECO:0008006" key="3">
    <source>
        <dbReference type="Google" id="ProtNLM"/>
    </source>
</evidence>
<keyword evidence="2" id="KW-1185">Reference proteome</keyword>
<reference evidence="1 2" key="1">
    <citation type="submission" date="2022-01" db="EMBL/GenBank/DDBJ databases">
        <title>Whole genome-based taxonomy of the Shewanellaceae.</title>
        <authorList>
            <person name="Martin-Rodriguez A.J."/>
        </authorList>
    </citation>
    <scope>NUCLEOTIDE SEQUENCE [LARGE SCALE GENOMIC DNA]</scope>
    <source>
        <strain evidence="1 2">DSM 17177</strain>
    </source>
</reference>
<dbReference type="Proteomes" id="UP001203423">
    <property type="component" value="Unassembled WGS sequence"/>
</dbReference>
<dbReference type="SUPFAM" id="SSF53850">
    <property type="entry name" value="Periplasmic binding protein-like II"/>
    <property type="match status" value="1"/>
</dbReference>
<comment type="caution">
    <text evidence="1">The sequence shown here is derived from an EMBL/GenBank/DDBJ whole genome shotgun (WGS) entry which is preliminary data.</text>
</comment>
<proteinExistence type="predicted"/>
<name>A0ABT0LEU5_9GAMM</name>
<dbReference type="EMBL" id="JAKIKS010000063">
    <property type="protein sequence ID" value="MCL1125847.1"/>
    <property type="molecule type" value="Genomic_DNA"/>
</dbReference>
<organism evidence="1 2">
    <name type="scientific">Shewanella surugensis</name>
    <dbReference type="NCBI Taxonomy" id="212020"/>
    <lineage>
        <taxon>Bacteria</taxon>
        <taxon>Pseudomonadati</taxon>
        <taxon>Pseudomonadota</taxon>
        <taxon>Gammaproteobacteria</taxon>
        <taxon>Alteromonadales</taxon>
        <taxon>Shewanellaceae</taxon>
        <taxon>Shewanella</taxon>
    </lineage>
</organism>
<evidence type="ECO:0000313" key="2">
    <source>
        <dbReference type="Proteomes" id="UP001203423"/>
    </source>
</evidence>
<sequence>MFLNQRGRDYRKIAIVLMGMSLSIPIQANQGINIITWWGYFTPELLMPIENKCKVKISYDEFYSNPELFRRMKKEEYDIAIYGDSVHQYFSRLYPQQYANISQDITAHYHPLVKDLYQRSGLPSNTVYFQLSLAGLLWNPINIRLDETDTLGTIIEKSKGKTIVLMDEHVEVLNFLSDMDSTHLKFISKYNETTILQVVELFEESHVIIANNLGNIAHKGDFAFAFTWSGEALKKIIQGELNHQFMAHVGLSHWSSTVLELVSNKQGGQCVARELASENMINKVIKKSYSFSPYGISIKNSREMDPQYNRVVDYFFTHIHKLEKLKNEPYDVYKAYDKEWQKLKLLINSSRQ</sequence>
<evidence type="ECO:0000313" key="1">
    <source>
        <dbReference type="EMBL" id="MCL1125847.1"/>
    </source>
</evidence>